<reference evidence="2" key="1">
    <citation type="submission" date="2013-05" db="EMBL/GenBank/DDBJ databases">
        <authorList>
            <person name="Yim A.K.Y."/>
            <person name="Chan T.F."/>
            <person name="Ji K.M."/>
            <person name="Liu X.Y."/>
            <person name="Zhou J.W."/>
            <person name="Li R.Q."/>
            <person name="Yang K.Y."/>
            <person name="Li J."/>
            <person name="Li M."/>
            <person name="Law P.T.W."/>
            <person name="Wu Y.L."/>
            <person name="Cai Z.L."/>
            <person name="Qin H."/>
            <person name="Bao Y."/>
            <person name="Leung R.K.K."/>
            <person name="Ng P.K.S."/>
            <person name="Zou J."/>
            <person name="Zhong X.J."/>
            <person name="Ran P.X."/>
            <person name="Zhong N.S."/>
            <person name="Liu Z.G."/>
            <person name="Tsui S.K.W."/>
        </authorList>
    </citation>
    <scope>NUCLEOTIDE SEQUENCE</scope>
    <source>
        <strain evidence="2">Derf</strain>
        <tissue evidence="2">Whole organism</tissue>
    </source>
</reference>
<proteinExistence type="predicted"/>
<reference evidence="2" key="2">
    <citation type="journal article" date="2022" name="Res Sq">
        <title>Comparative Genomics Reveals Insights into the Divergent Evolution of Astigmatic Mites and Household Pest Adaptations.</title>
        <authorList>
            <person name="Xiong Q."/>
            <person name="Wan A.T.-Y."/>
            <person name="Liu X.-Y."/>
            <person name="Fung C.S.-H."/>
            <person name="Xiao X."/>
            <person name="Malainual N."/>
            <person name="Hou J."/>
            <person name="Wang L."/>
            <person name="Wang M."/>
            <person name="Yang K."/>
            <person name="Cui Y."/>
            <person name="Leung E."/>
            <person name="Nong W."/>
            <person name="Shin S.-K."/>
            <person name="Au S."/>
            <person name="Jeong K.Y."/>
            <person name="Chew F.T."/>
            <person name="Hui J."/>
            <person name="Leung T.F."/>
            <person name="Tungtrongchitr A."/>
            <person name="Zhong N."/>
            <person name="Liu Z."/>
            <person name="Tsui S."/>
        </authorList>
    </citation>
    <scope>NUCLEOTIDE SEQUENCE</scope>
    <source>
        <strain evidence="2">Derf</strain>
        <tissue evidence="2">Whole organism</tissue>
    </source>
</reference>
<dbReference type="EMBL" id="ASGP02000005">
    <property type="protein sequence ID" value="KAH9506759.1"/>
    <property type="molecule type" value="Genomic_DNA"/>
</dbReference>
<feature type="signal peptide" evidence="1">
    <location>
        <begin position="1"/>
        <end position="15"/>
    </location>
</feature>
<dbReference type="AlphaFoldDB" id="A0A922HV16"/>
<keyword evidence="1" id="KW-0732">Signal</keyword>
<gene>
    <name evidence="2" type="ORF">DERF_011476</name>
</gene>
<sequence>MYLFGSFFLLDLCGTMEYNGNNNTFGVRIGETPMKQPPSYLSTDVRTRFNLLHFQPIVLNHDCPHLCAIDDYQ</sequence>
<keyword evidence="3" id="KW-1185">Reference proteome</keyword>
<name>A0A922HV16_DERFA</name>
<feature type="chain" id="PRO_5036742530" evidence="1">
    <location>
        <begin position="16"/>
        <end position="73"/>
    </location>
</feature>
<comment type="caution">
    <text evidence="2">The sequence shown here is derived from an EMBL/GenBank/DDBJ whole genome shotgun (WGS) entry which is preliminary data.</text>
</comment>
<evidence type="ECO:0000256" key="1">
    <source>
        <dbReference type="SAM" id="SignalP"/>
    </source>
</evidence>
<organism evidence="2 3">
    <name type="scientific">Dermatophagoides farinae</name>
    <name type="common">American house dust mite</name>
    <dbReference type="NCBI Taxonomy" id="6954"/>
    <lineage>
        <taxon>Eukaryota</taxon>
        <taxon>Metazoa</taxon>
        <taxon>Ecdysozoa</taxon>
        <taxon>Arthropoda</taxon>
        <taxon>Chelicerata</taxon>
        <taxon>Arachnida</taxon>
        <taxon>Acari</taxon>
        <taxon>Acariformes</taxon>
        <taxon>Sarcoptiformes</taxon>
        <taxon>Astigmata</taxon>
        <taxon>Psoroptidia</taxon>
        <taxon>Analgoidea</taxon>
        <taxon>Pyroglyphidae</taxon>
        <taxon>Dermatophagoidinae</taxon>
        <taxon>Dermatophagoides</taxon>
    </lineage>
</organism>
<protein>
    <submittedName>
        <fullName evidence="2">Uncharacterized protein</fullName>
    </submittedName>
</protein>
<evidence type="ECO:0000313" key="3">
    <source>
        <dbReference type="Proteomes" id="UP000790347"/>
    </source>
</evidence>
<accession>A0A922HV16</accession>
<evidence type="ECO:0000313" key="2">
    <source>
        <dbReference type="EMBL" id="KAH9506759.1"/>
    </source>
</evidence>
<dbReference type="Proteomes" id="UP000790347">
    <property type="component" value="Unassembled WGS sequence"/>
</dbReference>